<dbReference type="InterPro" id="IPR036249">
    <property type="entry name" value="Thioredoxin-like_sf"/>
</dbReference>
<gene>
    <name evidence="2" type="ORF">OU5_3984</name>
</gene>
<dbReference type="PROSITE" id="PS50404">
    <property type="entry name" value="GST_NTER"/>
    <property type="match status" value="1"/>
</dbReference>
<dbReference type="CDD" id="cd03205">
    <property type="entry name" value="GST_C_6"/>
    <property type="match status" value="1"/>
</dbReference>
<sequence length="221" mass="24689">MLPSIAQLRDAAMSAPSMTLFHNSLSPFVRKVMVLLHETGQTDRVALQDCVLTPVSPDQALNEDNPLGKIPALRLADGNVIHDSRVILDYLDHQHVGNPLIPRDGSARWRRLTLASLADGIMDASVVVRYEVALRAPEKQWDEWLDGQRDKIRRALALLEKDAIAELTSHFDVAAISVACALGYLDLRHPDLQWREANPQLAAWYFEVSQRPSMVATMPKV</sequence>
<dbReference type="Gene3D" id="3.40.30.10">
    <property type="entry name" value="Glutaredoxin"/>
    <property type="match status" value="1"/>
</dbReference>
<dbReference type="EMBL" id="CP005960">
    <property type="protein sequence ID" value="AHZ71063.1"/>
    <property type="molecule type" value="Genomic_DNA"/>
</dbReference>
<dbReference type="Pfam" id="PF13409">
    <property type="entry name" value="GST_N_2"/>
    <property type="match status" value="1"/>
</dbReference>
<dbReference type="PANTHER" id="PTHR43968">
    <property type="match status" value="1"/>
</dbReference>
<keyword evidence="2" id="KW-0808">Transferase</keyword>
<reference evidence="2 3" key="1">
    <citation type="journal article" date="2012" name="J. Bacteriol.">
        <title>Genome sequence of cold-adapted Pseudomonas mandelii strain JR-1.</title>
        <authorList>
            <person name="Jang S.H."/>
            <person name="Kim J."/>
            <person name="Kim J."/>
            <person name="Hong S."/>
            <person name="Lee C."/>
        </authorList>
    </citation>
    <scope>NUCLEOTIDE SEQUENCE [LARGE SCALE GENOMIC DNA]</scope>
    <source>
        <strain evidence="2 3">JR-1</strain>
    </source>
</reference>
<evidence type="ECO:0000313" key="3">
    <source>
        <dbReference type="Proteomes" id="UP000026913"/>
    </source>
</evidence>
<dbReference type="InterPro" id="IPR004045">
    <property type="entry name" value="Glutathione_S-Trfase_N"/>
</dbReference>
<proteinExistence type="predicted"/>
<evidence type="ECO:0000313" key="2">
    <source>
        <dbReference type="EMBL" id="AHZ71063.1"/>
    </source>
</evidence>
<dbReference type="SUPFAM" id="SSF47616">
    <property type="entry name" value="GST C-terminal domain-like"/>
    <property type="match status" value="1"/>
</dbReference>
<dbReference type="Gene3D" id="1.20.1050.10">
    <property type="match status" value="1"/>
</dbReference>
<dbReference type="CDD" id="cd03049">
    <property type="entry name" value="GST_N_3"/>
    <property type="match status" value="1"/>
</dbReference>
<dbReference type="InterPro" id="IPR036282">
    <property type="entry name" value="Glutathione-S-Trfase_C_sf"/>
</dbReference>
<feature type="domain" description="GST N-terminal" evidence="1">
    <location>
        <begin position="16"/>
        <end position="99"/>
    </location>
</feature>
<dbReference type="PANTHER" id="PTHR43968:SF6">
    <property type="entry name" value="GLUTATHIONE S-TRANSFERASE OMEGA"/>
    <property type="match status" value="1"/>
</dbReference>
<name>A0A024EFC9_9PSED</name>
<dbReference type="GO" id="GO:0005737">
    <property type="term" value="C:cytoplasm"/>
    <property type="evidence" value="ECO:0007669"/>
    <property type="project" value="TreeGrafter"/>
</dbReference>
<dbReference type="Pfam" id="PF13410">
    <property type="entry name" value="GST_C_2"/>
    <property type="match status" value="1"/>
</dbReference>
<dbReference type="AlphaFoldDB" id="A0A024EFC9"/>
<protein>
    <submittedName>
        <fullName evidence="2">Glutathione S-transferase-like protein</fullName>
    </submittedName>
</protein>
<dbReference type="KEGG" id="pman:OU5_3984"/>
<accession>A0A024EFC9</accession>
<dbReference type="InterPro" id="IPR050983">
    <property type="entry name" value="GST_Omega/HSP26"/>
</dbReference>
<evidence type="ECO:0000259" key="1">
    <source>
        <dbReference type="PROSITE" id="PS50404"/>
    </source>
</evidence>
<dbReference type="HOGENOM" id="CLU_011226_12_2_6"/>
<dbReference type="GO" id="GO:0016740">
    <property type="term" value="F:transferase activity"/>
    <property type="evidence" value="ECO:0007669"/>
    <property type="project" value="UniProtKB-KW"/>
</dbReference>
<dbReference type="Proteomes" id="UP000026913">
    <property type="component" value="Chromosome"/>
</dbReference>
<dbReference type="SUPFAM" id="SSF52833">
    <property type="entry name" value="Thioredoxin-like"/>
    <property type="match status" value="1"/>
</dbReference>
<organism evidence="2 3">
    <name type="scientific">Pseudomonas mandelii JR-1</name>
    <dbReference type="NCBI Taxonomy" id="1147786"/>
    <lineage>
        <taxon>Bacteria</taxon>
        <taxon>Pseudomonadati</taxon>
        <taxon>Pseudomonadota</taxon>
        <taxon>Gammaproteobacteria</taxon>
        <taxon>Pseudomonadales</taxon>
        <taxon>Pseudomonadaceae</taxon>
        <taxon>Pseudomonas</taxon>
    </lineage>
</organism>